<evidence type="ECO:0000313" key="4">
    <source>
        <dbReference type="Proteomes" id="UP000238701"/>
    </source>
</evidence>
<dbReference type="Gene3D" id="3.30.1310.10">
    <property type="entry name" value="Nucleoid-associated protein YbaB-like domain"/>
    <property type="match status" value="1"/>
</dbReference>
<dbReference type="GO" id="GO:0003677">
    <property type="term" value="F:DNA binding"/>
    <property type="evidence" value="ECO:0007669"/>
    <property type="project" value="UniProtKB-UniRule"/>
</dbReference>
<comment type="subcellular location">
    <subcellularLocation>
        <location evidence="2">Cytoplasm</location>
        <location evidence="2">Nucleoid</location>
    </subcellularLocation>
</comment>
<dbReference type="PANTHER" id="PTHR33449:SF1">
    <property type="entry name" value="NUCLEOID-ASSOCIATED PROTEIN YBAB"/>
    <property type="match status" value="1"/>
</dbReference>
<dbReference type="PANTHER" id="PTHR33449">
    <property type="entry name" value="NUCLEOID-ASSOCIATED PROTEIN YBAB"/>
    <property type="match status" value="1"/>
</dbReference>
<dbReference type="PIRSF" id="PIRSF004555">
    <property type="entry name" value="UCP004555"/>
    <property type="match status" value="1"/>
</dbReference>
<dbReference type="EMBL" id="OMOD01000129">
    <property type="protein sequence ID" value="SPF41497.1"/>
    <property type="molecule type" value="Genomic_DNA"/>
</dbReference>
<sequence length="101" mass="10578">MGGFNLQELMSKAKAQYDALQKKMQETVVEASSGGGAVTAKMDGRKQLLTLHIDPEAVKSGDVEMIEDLILAAVNEAARKVDAQMQSTVGGMLGGMGLPGL</sequence>
<dbReference type="Pfam" id="PF02575">
    <property type="entry name" value="YbaB_DNA_bd"/>
    <property type="match status" value="1"/>
</dbReference>
<dbReference type="GO" id="GO:0005829">
    <property type="term" value="C:cytosol"/>
    <property type="evidence" value="ECO:0007669"/>
    <property type="project" value="TreeGrafter"/>
</dbReference>
<evidence type="ECO:0000313" key="3">
    <source>
        <dbReference type="EMBL" id="SPF41497.1"/>
    </source>
</evidence>
<protein>
    <recommendedName>
        <fullName evidence="2">Nucleoid-associated protein SBA1_360060</fullName>
    </recommendedName>
</protein>
<organism evidence="3 4">
    <name type="scientific">Candidatus Sulfotelmatobacter kueseliae</name>
    <dbReference type="NCBI Taxonomy" id="2042962"/>
    <lineage>
        <taxon>Bacteria</taxon>
        <taxon>Pseudomonadati</taxon>
        <taxon>Acidobacteriota</taxon>
        <taxon>Terriglobia</taxon>
        <taxon>Terriglobales</taxon>
        <taxon>Candidatus Korobacteraceae</taxon>
        <taxon>Candidatus Sulfotelmatobacter</taxon>
    </lineage>
</organism>
<dbReference type="InterPro" id="IPR036894">
    <property type="entry name" value="YbaB-like_sf"/>
</dbReference>
<dbReference type="AlphaFoldDB" id="A0A2U3KPH7"/>
<evidence type="ECO:0000256" key="2">
    <source>
        <dbReference type="HAMAP-Rule" id="MF_00274"/>
    </source>
</evidence>
<dbReference type="HAMAP" id="MF_00274">
    <property type="entry name" value="DNA_YbaB_EbfC"/>
    <property type="match status" value="1"/>
</dbReference>
<comment type="similarity">
    <text evidence="2">Belongs to the YbaB/EbfC family.</text>
</comment>
<dbReference type="Proteomes" id="UP000238701">
    <property type="component" value="Unassembled WGS sequence"/>
</dbReference>
<dbReference type="GO" id="GO:0043590">
    <property type="term" value="C:bacterial nucleoid"/>
    <property type="evidence" value="ECO:0007669"/>
    <property type="project" value="UniProtKB-UniRule"/>
</dbReference>
<dbReference type="NCBIfam" id="TIGR00103">
    <property type="entry name" value="DNA_YbaB_EbfC"/>
    <property type="match status" value="1"/>
</dbReference>
<gene>
    <name evidence="3" type="ORF">SBA1_360060</name>
</gene>
<keyword evidence="1 2" id="KW-0238">DNA-binding</keyword>
<keyword evidence="2" id="KW-0963">Cytoplasm</keyword>
<evidence type="ECO:0000256" key="1">
    <source>
        <dbReference type="ARBA" id="ARBA00023125"/>
    </source>
</evidence>
<name>A0A2U3KPH7_9BACT</name>
<dbReference type="SUPFAM" id="SSF82607">
    <property type="entry name" value="YbaB-like"/>
    <property type="match status" value="1"/>
</dbReference>
<dbReference type="InterPro" id="IPR004401">
    <property type="entry name" value="YbaB/EbfC"/>
</dbReference>
<accession>A0A2U3KPH7</accession>
<dbReference type="OrthoDB" id="9795263at2"/>
<comment type="subunit">
    <text evidence="2">Homodimer.</text>
</comment>
<reference evidence="4" key="1">
    <citation type="submission" date="2018-02" db="EMBL/GenBank/DDBJ databases">
        <authorList>
            <person name="Hausmann B."/>
        </authorList>
    </citation>
    <scope>NUCLEOTIDE SEQUENCE [LARGE SCALE GENOMIC DNA]</scope>
    <source>
        <strain evidence="4">Peat soil MAG SbA1</strain>
    </source>
</reference>
<comment type="function">
    <text evidence="2">Binds to DNA and alters its conformation. May be involved in regulation of gene expression, nucleoid organization and DNA protection.</text>
</comment>
<proteinExistence type="inferred from homology"/>